<accession>A0A8B7ZDJ4</accession>
<evidence type="ECO:0000256" key="4">
    <source>
        <dbReference type="ARBA" id="ARBA00023136"/>
    </source>
</evidence>
<dbReference type="PROSITE" id="PS50922">
    <property type="entry name" value="TLC"/>
    <property type="match status" value="1"/>
</dbReference>
<dbReference type="GO" id="GO:0007009">
    <property type="term" value="P:plasma membrane organization"/>
    <property type="evidence" value="ECO:0007669"/>
    <property type="project" value="TreeGrafter"/>
</dbReference>
<dbReference type="GO" id="GO:0005886">
    <property type="term" value="C:plasma membrane"/>
    <property type="evidence" value="ECO:0007669"/>
    <property type="project" value="TreeGrafter"/>
</dbReference>
<evidence type="ECO:0000259" key="7">
    <source>
        <dbReference type="PROSITE" id="PS50922"/>
    </source>
</evidence>
<evidence type="ECO:0000313" key="9">
    <source>
        <dbReference type="RefSeq" id="XP_022103743.1"/>
    </source>
</evidence>
<keyword evidence="3 6" id="KW-1133">Transmembrane helix</keyword>
<feature type="transmembrane region" description="Helical" evidence="6">
    <location>
        <begin position="204"/>
        <end position="225"/>
    </location>
</feature>
<dbReference type="PANTHER" id="PTHR13439:SF4">
    <property type="entry name" value="TLC DOMAIN-CONTAINING PROTEIN"/>
    <property type="match status" value="1"/>
</dbReference>
<evidence type="ECO:0000256" key="2">
    <source>
        <dbReference type="ARBA" id="ARBA00022692"/>
    </source>
</evidence>
<feature type="transmembrane region" description="Helical" evidence="6">
    <location>
        <begin position="77"/>
        <end position="95"/>
    </location>
</feature>
<feature type="transmembrane region" description="Helical" evidence="6">
    <location>
        <begin position="172"/>
        <end position="192"/>
    </location>
</feature>
<feature type="transmembrane region" description="Helical" evidence="6">
    <location>
        <begin position="107"/>
        <end position="125"/>
    </location>
</feature>
<organism evidence="8 9">
    <name type="scientific">Acanthaster planci</name>
    <name type="common">Crown-of-thorns starfish</name>
    <dbReference type="NCBI Taxonomy" id="133434"/>
    <lineage>
        <taxon>Eukaryota</taxon>
        <taxon>Metazoa</taxon>
        <taxon>Echinodermata</taxon>
        <taxon>Eleutherozoa</taxon>
        <taxon>Asterozoa</taxon>
        <taxon>Asteroidea</taxon>
        <taxon>Valvatacea</taxon>
        <taxon>Valvatida</taxon>
        <taxon>Acanthasteridae</taxon>
        <taxon>Acanthaster</taxon>
    </lineage>
</organism>
<comment type="subcellular location">
    <subcellularLocation>
        <location evidence="1">Membrane</location>
        <topology evidence="1">Multi-pass membrane protein</topology>
    </subcellularLocation>
</comment>
<protein>
    <submittedName>
        <fullName evidence="9">TLC domain-containing protein 2-like</fullName>
    </submittedName>
</protein>
<feature type="transmembrane region" description="Helical" evidence="6">
    <location>
        <begin position="46"/>
        <end position="65"/>
    </location>
</feature>
<evidence type="ECO:0000313" key="8">
    <source>
        <dbReference type="Proteomes" id="UP000694845"/>
    </source>
</evidence>
<keyword evidence="4 5" id="KW-0472">Membrane</keyword>
<reference evidence="9" key="1">
    <citation type="submission" date="2025-08" db="UniProtKB">
        <authorList>
            <consortium name="RefSeq"/>
        </authorList>
    </citation>
    <scope>IDENTIFICATION</scope>
</reference>
<proteinExistence type="predicted"/>
<keyword evidence="2 5" id="KW-0812">Transmembrane</keyword>
<dbReference type="SMART" id="SM00724">
    <property type="entry name" value="TLC"/>
    <property type="match status" value="1"/>
</dbReference>
<dbReference type="InterPro" id="IPR050846">
    <property type="entry name" value="TLCD"/>
</dbReference>
<evidence type="ECO:0000256" key="5">
    <source>
        <dbReference type="PROSITE-ProRule" id="PRU00205"/>
    </source>
</evidence>
<feature type="transmembrane region" description="Helical" evidence="6">
    <location>
        <begin position="137"/>
        <end position="160"/>
    </location>
</feature>
<feature type="domain" description="TLC" evidence="7">
    <location>
        <begin position="38"/>
        <end position="229"/>
    </location>
</feature>
<name>A0A8B7ZDJ4_ACAPL</name>
<dbReference type="OMA" id="MACINVI"/>
<dbReference type="GeneID" id="110986290"/>
<dbReference type="KEGG" id="aplc:110986290"/>
<keyword evidence="8" id="KW-1185">Reference proteome</keyword>
<dbReference type="AlphaFoldDB" id="A0A8B7ZDJ4"/>
<dbReference type="PANTHER" id="PTHR13439">
    <property type="entry name" value="CT120 PROTEIN"/>
    <property type="match status" value="1"/>
</dbReference>
<evidence type="ECO:0000256" key="6">
    <source>
        <dbReference type="SAM" id="Phobius"/>
    </source>
</evidence>
<evidence type="ECO:0000256" key="1">
    <source>
        <dbReference type="ARBA" id="ARBA00004141"/>
    </source>
</evidence>
<dbReference type="GO" id="GO:0055091">
    <property type="term" value="P:phospholipid homeostasis"/>
    <property type="evidence" value="ECO:0007669"/>
    <property type="project" value="TreeGrafter"/>
</dbReference>
<evidence type="ECO:0000256" key="3">
    <source>
        <dbReference type="ARBA" id="ARBA00022989"/>
    </source>
</evidence>
<dbReference type="RefSeq" id="XP_022103743.1">
    <property type="nucleotide sequence ID" value="XM_022248051.1"/>
</dbReference>
<dbReference type="Pfam" id="PF03798">
    <property type="entry name" value="TRAM_LAG1_CLN8"/>
    <property type="match status" value="1"/>
</dbReference>
<gene>
    <name evidence="9" type="primary">LOC110986290</name>
</gene>
<dbReference type="InterPro" id="IPR006634">
    <property type="entry name" value="TLC-dom"/>
</dbReference>
<dbReference type="Proteomes" id="UP000694845">
    <property type="component" value="Unplaced"/>
</dbReference>
<dbReference type="OrthoDB" id="10266980at2759"/>
<dbReference type="GO" id="GO:0097035">
    <property type="term" value="P:regulation of membrane lipid distribution"/>
    <property type="evidence" value="ECO:0007669"/>
    <property type="project" value="TreeGrafter"/>
</dbReference>
<dbReference type="GO" id="GO:0071709">
    <property type="term" value="P:membrane assembly"/>
    <property type="evidence" value="ECO:0007669"/>
    <property type="project" value="TreeGrafter"/>
</dbReference>
<sequence>MSRFFAAMTVVSAAGYQGFNSALDLGFVPLPPGKYASTDRHRWRNATTSCFSAFVLSVLAVYCLFTKPKLLLYSHTYYASTAEASLAIATGYFLYDTWDILIHSGVYKKWGVLLHHVLVALSYYVMATYRAEMGLGIISLLPEISAVFLHSRQVLLIYGFSKDSSLYRVHRVLNIATAITCRLAPIVFNCYLAATGVHPEMPRALAFLAPLIPPVILAINSTMIWRLLHSDFLSTKIEKVDFIMEN</sequence>